<protein>
    <submittedName>
        <fullName evidence="2">Uncharacterized protein</fullName>
    </submittedName>
</protein>
<name>A0A8K0CV91_IGNLU</name>
<dbReference type="PANTHER" id="PTHR10773">
    <property type="entry name" value="DNA-DIRECTED RNA POLYMERASES I, II, AND III SUBUNIT RPABC2"/>
    <property type="match status" value="1"/>
</dbReference>
<accession>A0A8K0CV91</accession>
<dbReference type="Proteomes" id="UP000801492">
    <property type="component" value="Unassembled WGS sequence"/>
</dbReference>
<reference evidence="2" key="1">
    <citation type="submission" date="2019-08" db="EMBL/GenBank/DDBJ databases">
        <title>The genome of the North American firefly Photinus pyralis.</title>
        <authorList>
            <consortium name="Photinus pyralis genome working group"/>
            <person name="Fallon T.R."/>
            <person name="Sander Lower S.E."/>
            <person name="Weng J.-K."/>
        </authorList>
    </citation>
    <scope>NUCLEOTIDE SEQUENCE</scope>
    <source>
        <strain evidence="2">TRF0915ILg1</strain>
        <tissue evidence="2">Whole body</tissue>
    </source>
</reference>
<dbReference type="EMBL" id="VTPC01034191">
    <property type="protein sequence ID" value="KAF2891333.1"/>
    <property type="molecule type" value="Genomic_DNA"/>
</dbReference>
<feature type="compositionally biased region" description="Polar residues" evidence="1">
    <location>
        <begin position="35"/>
        <end position="56"/>
    </location>
</feature>
<dbReference type="OrthoDB" id="6766586at2759"/>
<evidence type="ECO:0000313" key="2">
    <source>
        <dbReference type="EMBL" id="KAF2891333.1"/>
    </source>
</evidence>
<keyword evidence="3" id="KW-1185">Reference proteome</keyword>
<dbReference type="AlphaFoldDB" id="A0A8K0CV91"/>
<gene>
    <name evidence="2" type="ORF">ILUMI_14840</name>
</gene>
<sequence>MEMILVDAVSAENTQNIVEVEAEQTILIVQNEVTSNNTLPNPEGNSYAEESQINNSKNRKRRRDPRKWKQNQRKLKRQSGQEYVDSKEKQHPSKSVKNSTCHSKACAFKCSTKITEEERKRIHDDFWKKLDDEKESHFYSKHIKQLLAKRKKAFPMNIFLKFTTSEQESSSKKKYLERDLNLKKMYNLYVMDRDNPVSFQSYSDIFNYEYNISFFKPKKDMCDKCEEHKYNTNPSENQLKDYADHMKRKQLGALERENDRNRYKV</sequence>
<organism evidence="2 3">
    <name type="scientific">Ignelater luminosus</name>
    <name type="common">Cucubano</name>
    <name type="synonym">Pyrophorus luminosus</name>
    <dbReference type="NCBI Taxonomy" id="2038154"/>
    <lineage>
        <taxon>Eukaryota</taxon>
        <taxon>Metazoa</taxon>
        <taxon>Ecdysozoa</taxon>
        <taxon>Arthropoda</taxon>
        <taxon>Hexapoda</taxon>
        <taxon>Insecta</taxon>
        <taxon>Pterygota</taxon>
        <taxon>Neoptera</taxon>
        <taxon>Endopterygota</taxon>
        <taxon>Coleoptera</taxon>
        <taxon>Polyphaga</taxon>
        <taxon>Elateriformia</taxon>
        <taxon>Elateroidea</taxon>
        <taxon>Elateridae</taxon>
        <taxon>Agrypninae</taxon>
        <taxon>Pyrophorini</taxon>
        <taxon>Ignelater</taxon>
    </lineage>
</organism>
<dbReference type="PANTHER" id="PTHR10773:SF19">
    <property type="match status" value="1"/>
</dbReference>
<feature type="non-terminal residue" evidence="2">
    <location>
        <position position="1"/>
    </location>
</feature>
<proteinExistence type="predicted"/>
<evidence type="ECO:0000313" key="3">
    <source>
        <dbReference type="Proteomes" id="UP000801492"/>
    </source>
</evidence>
<comment type="caution">
    <text evidence="2">The sequence shown here is derived from an EMBL/GenBank/DDBJ whole genome shotgun (WGS) entry which is preliminary data.</text>
</comment>
<feature type="compositionally biased region" description="Basic residues" evidence="1">
    <location>
        <begin position="57"/>
        <end position="77"/>
    </location>
</feature>
<feature type="region of interest" description="Disordered" evidence="1">
    <location>
        <begin position="35"/>
        <end position="98"/>
    </location>
</feature>
<evidence type="ECO:0000256" key="1">
    <source>
        <dbReference type="SAM" id="MobiDB-lite"/>
    </source>
</evidence>